<evidence type="ECO:0000313" key="8">
    <source>
        <dbReference type="EMBL" id="EJK45997.1"/>
    </source>
</evidence>
<organism evidence="8 9">
    <name type="scientific">Thalassiosira oceanica</name>
    <name type="common">Marine diatom</name>
    <dbReference type="NCBI Taxonomy" id="159749"/>
    <lineage>
        <taxon>Eukaryota</taxon>
        <taxon>Sar</taxon>
        <taxon>Stramenopiles</taxon>
        <taxon>Ochrophyta</taxon>
        <taxon>Bacillariophyta</taxon>
        <taxon>Coscinodiscophyceae</taxon>
        <taxon>Thalassiosirophycidae</taxon>
        <taxon>Thalassiosirales</taxon>
        <taxon>Thalassiosiraceae</taxon>
        <taxon>Thalassiosira</taxon>
    </lineage>
</organism>
<evidence type="ECO:0000259" key="7">
    <source>
        <dbReference type="PROSITE" id="PS51194"/>
    </source>
</evidence>
<evidence type="ECO:0000256" key="1">
    <source>
        <dbReference type="ARBA" id="ARBA00012552"/>
    </source>
</evidence>
<gene>
    <name evidence="8" type="ORF">THAOC_35363</name>
</gene>
<dbReference type="SMART" id="SM00490">
    <property type="entry name" value="HELICc"/>
    <property type="match status" value="1"/>
</dbReference>
<name>K0RH96_THAOC</name>
<feature type="domain" description="Helicase C-terminal" evidence="7">
    <location>
        <begin position="204"/>
        <end position="355"/>
    </location>
</feature>
<keyword evidence="5" id="KW-0067">ATP-binding</keyword>
<dbReference type="Proteomes" id="UP000266841">
    <property type="component" value="Unassembled WGS sequence"/>
</dbReference>
<dbReference type="Pfam" id="PF00270">
    <property type="entry name" value="DEAD"/>
    <property type="match status" value="1"/>
</dbReference>
<evidence type="ECO:0000313" key="9">
    <source>
        <dbReference type="Proteomes" id="UP000266841"/>
    </source>
</evidence>
<dbReference type="eggNOG" id="KOG0327">
    <property type="taxonomic scope" value="Eukaryota"/>
</dbReference>
<keyword evidence="4" id="KW-0347">Helicase</keyword>
<dbReference type="InterPro" id="IPR050547">
    <property type="entry name" value="DEAD_box_RNA_helicases"/>
</dbReference>
<dbReference type="OrthoDB" id="10256233at2759"/>
<dbReference type="GO" id="GO:0003723">
    <property type="term" value="F:RNA binding"/>
    <property type="evidence" value="ECO:0007669"/>
    <property type="project" value="TreeGrafter"/>
</dbReference>
<dbReference type="InterPro" id="IPR027417">
    <property type="entry name" value="P-loop_NTPase"/>
</dbReference>
<evidence type="ECO:0000256" key="2">
    <source>
        <dbReference type="ARBA" id="ARBA00022741"/>
    </source>
</evidence>
<dbReference type="Pfam" id="PF00271">
    <property type="entry name" value="Helicase_C"/>
    <property type="match status" value="1"/>
</dbReference>
<dbReference type="SUPFAM" id="SSF52540">
    <property type="entry name" value="P-loop containing nucleoside triphosphate hydrolases"/>
    <property type="match status" value="1"/>
</dbReference>
<dbReference type="SMART" id="SM00487">
    <property type="entry name" value="DEXDc"/>
    <property type="match status" value="1"/>
</dbReference>
<keyword evidence="9" id="KW-1185">Reference proteome</keyword>
<dbReference type="EMBL" id="AGNL01048081">
    <property type="protein sequence ID" value="EJK45997.1"/>
    <property type="molecule type" value="Genomic_DNA"/>
</dbReference>
<dbReference type="GO" id="GO:0003724">
    <property type="term" value="F:RNA helicase activity"/>
    <property type="evidence" value="ECO:0007669"/>
    <property type="project" value="UniProtKB-EC"/>
</dbReference>
<proteinExistence type="predicted"/>
<dbReference type="GO" id="GO:0005524">
    <property type="term" value="F:ATP binding"/>
    <property type="evidence" value="ECO:0007669"/>
    <property type="project" value="UniProtKB-KW"/>
</dbReference>
<dbReference type="GO" id="GO:0016787">
    <property type="term" value="F:hydrolase activity"/>
    <property type="evidence" value="ECO:0007669"/>
    <property type="project" value="UniProtKB-KW"/>
</dbReference>
<evidence type="ECO:0000256" key="5">
    <source>
        <dbReference type="ARBA" id="ARBA00022840"/>
    </source>
</evidence>
<dbReference type="PROSITE" id="PS51194">
    <property type="entry name" value="HELICASE_CTER"/>
    <property type="match status" value="1"/>
</dbReference>
<dbReference type="InterPro" id="IPR011545">
    <property type="entry name" value="DEAD/DEAH_box_helicase_dom"/>
</dbReference>
<dbReference type="EC" id="3.6.4.13" evidence="1"/>
<dbReference type="InterPro" id="IPR014001">
    <property type="entry name" value="Helicase_ATP-bd"/>
</dbReference>
<dbReference type="PANTHER" id="PTHR47963">
    <property type="entry name" value="DEAD-BOX ATP-DEPENDENT RNA HELICASE 47, MITOCHONDRIAL"/>
    <property type="match status" value="1"/>
</dbReference>
<accession>K0RH96</accession>
<comment type="caution">
    <text evidence="8">The sequence shown here is derived from an EMBL/GenBank/DDBJ whole genome shotgun (WGS) entry which is preliminary data.</text>
</comment>
<keyword evidence="2" id="KW-0547">Nucleotide-binding</keyword>
<dbReference type="Gene3D" id="3.40.50.300">
    <property type="entry name" value="P-loop containing nucleotide triphosphate hydrolases"/>
    <property type="match status" value="2"/>
</dbReference>
<keyword evidence="3" id="KW-0378">Hydrolase</keyword>
<dbReference type="PANTHER" id="PTHR47963:SF8">
    <property type="entry name" value="ATP-DEPENDENT RNA HELICASE DEAD"/>
    <property type="match status" value="1"/>
</dbReference>
<evidence type="ECO:0000256" key="3">
    <source>
        <dbReference type="ARBA" id="ARBA00022801"/>
    </source>
</evidence>
<sequence length="455" mass="49568">MNSSTEKSISFPKAIVIAPGRELASQIFSVAQSLLQNTGLTVSMAIGGTPFSRNVEKLRKRKPDIVVGTPGRIAELIIGRPGDKGGKMKISGLKTVVMDEFDALLQYDAHKEPTMAILQALDRQHGDALQRVLCSATAVDMMGSDSKIEQYMRKGYAHASIDENDVLVTSGVETKSKNGSTSTSARVSRTTIHGALHVPHRRLALEAVRKVLNTDPFPQQALIFVDSPRRVDIVIEKLAQMDIIAAPLHGGQGSGKGDRAEVNKALREGFVGIVVATEMAARGIDAPYLSHVINLDLPTDASHYAHRAGRCGRGGRPGVAVSITSDKRERNVPRKFAEELGITMYNVEAREGLLNWRTLDNGHNLDDGWNLQFFFLLKKDGLGKKTHSILEAVSLPLTRPSTPIASSTESEQTNCVFVTVFITIHKGLSDQEFQCPFFQEGALVKFKASINYASK</sequence>
<dbReference type="OMA" id="RRFLHDC"/>
<reference evidence="8 9" key="1">
    <citation type="journal article" date="2012" name="Genome Biol.">
        <title>Genome and low-iron response of an oceanic diatom adapted to chronic iron limitation.</title>
        <authorList>
            <person name="Lommer M."/>
            <person name="Specht M."/>
            <person name="Roy A.S."/>
            <person name="Kraemer L."/>
            <person name="Andreson R."/>
            <person name="Gutowska M.A."/>
            <person name="Wolf J."/>
            <person name="Bergner S.V."/>
            <person name="Schilhabel M.B."/>
            <person name="Klostermeier U.C."/>
            <person name="Beiko R.G."/>
            <person name="Rosenstiel P."/>
            <person name="Hippler M."/>
            <person name="Laroche J."/>
        </authorList>
    </citation>
    <scope>NUCLEOTIDE SEQUENCE [LARGE SCALE GENOMIC DNA]</scope>
    <source>
        <strain evidence="8 9">CCMP1005</strain>
    </source>
</reference>
<evidence type="ECO:0000256" key="4">
    <source>
        <dbReference type="ARBA" id="ARBA00022806"/>
    </source>
</evidence>
<protein>
    <recommendedName>
        <fullName evidence="1">RNA helicase</fullName>
        <ecNumber evidence="1">3.6.4.13</ecNumber>
    </recommendedName>
</protein>
<dbReference type="InterPro" id="IPR001650">
    <property type="entry name" value="Helicase_C-like"/>
</dbReference>
<feature type="domain" description="Helicase ATP-binding" evidence="6">
    <location>
        <begin position="1"/>
        <end position="156"/>
    </location>
</feature>
<dbReference type="AlphaFoldDB" id="K0RH96"/>
<evidence type="ECO:0000259" key="6">
    <source>
        <dbReference type="PROSITE" id="PS51192"/>
    </source>
</evidence>
<dbReference type="PROSITE" id="PS51192">
    <property type="entry name" value="HELICASE_ATP_BIND_1"/>
    <property type="match status" value="1"/>
</dbReference>